<name>A0ABS1HPJ4_9BACT</name>
<evidence type="ECO:0000313" key="9">
    <source>
        <dbReference type="Proteomes" id="UP000605676"/>
    </source>
</evidence>
<dbReference type="Pfam" id="PF18962">
    <property type="entry name" value="Por_Secre_tail"/>
    <property type="match status" value="1"/>
</dbReference>
<dbReference type="InterPro" id="IPR024607">
    <property type="entry name" value="Sulfatase_CS"/>
</dbReference>
<comment type="caution">
    <text evidence="8">The sequence shown here is derived from an EMBL/GenBank/DDBJ whole genome shotgun (WGS) entry which is preliminary data.</text>
</comment>
<dbReference type="NCBIfam" id="TIGR04183">
    <property type="entry name" value="Por_Secre_tail"/>
    <property type="match status" value="1"/>
</dbReference>
<dbReference type="PANTHER" id="PTHR42693">
    <property type="entry name" value="ARYLSULFATASE FAMILY MEMBER"/>
    <property type="match status" value="1"/>
</dbReference>
<dbReference type="Proteomes" id="UP000605676">
    <property type="component" value="Unassembled WGS sequence"/>
</dbReference>
<dbReference type="Gene3D" id="3.30.1120.10">
    <property type="match status" value="1"/>
</dbReference>
<evidence type="ECO:0000256" key="1">
    <source>
        <dbReference type="ARBA" id="ARBA00008779"/>
    </source>
</evidence>
<accession>A0ABS1HPJ4</accession>
<feature type="domain" description="Sulfatase N-terminal" evidence="6">
    <location>
        <begin position="25"/>
        <end position="352"/>
    </location>
</feature>
<keyword evidence="9" id="KW-1185">Reference proteome</keyword>
<dbReference type="Gene3D" id="3.40.720.10">
    <property type="entry name" value="Alkaline Phosphatase, subunit A"/>
    <property type="match status" value="1"/>
</dbReference>
<comment type="similarity">
    <text evidence="1">Belongs to the sulfatase family.</text>
</comment>
<gene>
    <name evidence="8" type="ORF">JIV24_19365</name>
</gene>
<dbReference type="PROSITE" id="PS00523">
    <property type="entry name" value="SULFATASE_1"/>
    <property type="match status" value="1"/>
</dbReference>
<dbReference type="InterPro" id="IPR026444">
    <property type="entry name" value="Secre_tail"/>
</dbReference>
<feature type="domain" description="Secretion system C-terminal sorting" evidence="7">
    <location>
        <begin position="497"/>
        <end position="562"/>
    </location>
</feature>
<dbReference type="InterPro" id="IPR017850">
    <property type="entry name" value="Alkaline_phosphatase_core_sf"/>
</dbReference>
<evidence type="ECO:0000256" key="3">
    <source>
        <dbReference type="ARBA" id="ARBA00022801"/>
    </source>
</evidence>
<reference evidence="8 9" key="1">
    <citation type="submission" date="2021-01" db="EMBL/GenBank/DDBJ databases">
        <title>Carboxyliciviraga sp.nov., isolated from coastal sediments.</title>
        <authorList>
            <person name="Lu D."/>
            <person name="Zhang T."/>
        </authorList>
    </citation>
    <scope>NUCLEOTIDE SEQUENCE [LARGE SCALE GENOMIC DNA]</scope>
    <source>
        <strain evidence="8 9">N1Y132</strain>
    </source>
</reference>
<dbReference type="PANTHER" id="PTHR42693:SF53">
    <property type="entry name" value="ENDO-4-O-SULFATASE"/>
    <property type="match status" value="1"/>
</dbReference>
<dbReference type="InterPro" id="IPR050738">
    <property type="entry name" value="Sulfatase"/>
</dbReference>
<dbReference type="SUPFAM" id="SSF53649">
    <property type="entry name" value="Alkaline phosphatase-like"/>
    <property type="match status" value="1"/>
</dbReference>
<organism evidence="8 9">
    <name type="scientific">Carboxylicivirga marina</name>
    <dbReference type="NCBI Taxonomy" id="2800988"/>
    <lineage>
        <taxon>Bacteria</taxon>
        <taxon>Pseudomonadati</taxon>
        <taxon>Bacteroidota</taxon>
        <taxon>Bacteroidia</taxon>
        <taxon>Marinilabiliales</taxon>
        <taxon>Marinilabiliaceae</taxon>
        <taxon>Carboxylicivirga</taxon>
    </lineage>
</organism>
<dbReference type="EMBL" id="JAENRR010000073">
    <property type="protein sequence ID" value="MBK3519515.1"/>
    <property type="molecule type" value="Genomic_DNA"/>
</dbReference>
<feature type="chain" id="PRO_5045558098" evidence="5">
    <location>
        <begin position="22"/>
        <end position="567"/>
    </location>
</feature>
<protein>
    <submittedName>
        <fullName evidence="8">Sulfatase-like hydrolase/transferase</fullName>
    </submittedName>
</protein>
<dbReference type="Pfam" id="PF00884">
    <property type="entry name" value="Sulfatase"/>
    <property type="match status" value="1"/>
</dbReference>
<feature type="signal peptide" evidence="5">
    <location>
        <begin position="1"/>
        <end position="21"/>
    </location>
</feature>
<keyword evidence="4" id="KW-0106">Calcium</keyword>
<keyword evidence="2" id="KW-0479">Metal-binding</keyword>
<proteinExistence type="inferred from homology"/>
<evidence type="ECO:0000256" key="4">
    <source>
        <dbReference type="ARBA" id="ARBA00022837"/>
    </source>
</evidence>
<dbReference type="InterPro" id="IPR000917">
    <property type="entry name" value="Sulfatase_N"/>
</dbReference>
<sequence>MKLLKPLLSVVILLFSLNISAQERPNVILIMADDMGWGDAHYNGHSVIQTPSLDDMANEGIRFDRFYSASPVCSPTRASFLTGRHPHRTGVFTANEGILRPEEITISEVLQGIGYSTGHFGKWHLGTMTHTEYDANRGEPGNTKEYNPPVLHGYDKVFATESKVPTYDPMIKPGTTSTPFGTSFWDENNNKVTDNLSGDASKVVMDRVLPFIDDAKSNDKPFLAVVWFHAPHKPVVAGPEYLAMYNGQTTAKKHYYGCITAMDEQIGRLRDHLQTLGIADNTIITFCSDNGPEDGTPGITKGYKERKRSLYEGGVRVPSVMVWPEKITQQIITDEPFGTSDYFPTILDILDIDLPSDRSYDGESFLPLISDSKFKRDNGIGFAFQHINWSDSKNLEDQLSYQLADYKLYAKDEVFELYNIVNDPFETNDLAGNSSYSDILNDMIEAYKVWLQSVKDSFEGEEYGTTSYDRMGQVFVSPLTDTTPTNVFNDAFSNIAVYPNPTKDMLFITNYKEERLSAVLINLDGKRVYKSSEIEGFVDISSLPSGVYILQIINKNGSEKRFKIVKK</sequence>
<keyword evidence="3" id="KW-0378">Hydrolase</keyword>
<evidence type="ECO:0000256" key="5">
    <source>
        <dbReference type="SAM" id="SignalP"/>
    </source>
</evidence>
<evidence type="ECO:0000313" key="8">
    <source>
        <dbReference type="EMBL" id="MBK3519515.1"/>
    </source>
</evidence>
<dbReference type="RefSeq" id="WP_200466734.1">
    <property type="nucleotide sequence ID" value="NZ_JAENRR010000073.1"/>
</dbReference>
<evidence type="ECO:0000259" key="6">
    <source>
        <dbReference type="Pfam" id="PF00884"/>
    </source>
</evidence>
<keyword evidence="5" id="KW-0732">Signal</keyword>
<evidence type="ECO:0000259" key="7">
    <source>
        <dbReference type="Pfam" id="PF18962"/>
    </source>
</evidence>
<evidence type="ECO:0000256" key="2">
    <source>
        <dbReference type="ARBA" id="ARBA00022723"/>
    </source>
</evidence>